<evidence type="ECO:0000256" key="9">
    <source>
        <dbReference type="SAM" id="Phobius"/>
    </source>
</evidence>
<evidence type="ECO:0000256" key="5">
    <source>
        <dbReference type="ARBA" id="ARBA00022989"/>
    </source>
</evidence>
<dbReference type="Gene3D" id="1.20.1080.10">
    <property type="entry name" value="Glycerol uptake facilitator protein"/>
    <property type="match status" value="1"/>
</dbReference>
<dbReference type="InterPro" id="IPR000425">
    <property type="entry name" value="MIP"/>
</dbReference>
<comment type="similarity">
    <text evidence="2 8">Belongs to the MIP/aquaporin (TC 1.A.8) family.</text>
</comment>
<feature type="transmembrane region" description="Helical" evidence="9">
    <location>
        <begin position="12"/>
        <end position="34"/>
    </location>
</feature>
<keyword evidence="6 9" id="KW-0472">Membrane</keyword>
<accession>M2Y2G4</accession>
<dbReference type="STRING" id="675120.M2Y2G4"/>
<dbReference type="HOGENOM" id="CLU_020019_1_4_1"/>
<dbReference type="InterPro" id="IPR034294">
    <property type="entry name" value="Aquaporin_transptr"/>
</dbReference>
<dbReference type="Proteomes" id="UP000016933">
    <property type="component" value="Unassembled WGS sequence"/>
</dbReference>
<evidence type="ECO:0000313" key="11">
    <source>
        <dbReference type="Proteomes" id="UP000016933"/>
    </source>
</evidence>
<dbReference type="AlphaFoldDB" id="M2Y2G4"/>
<evidence type="ECO:0000256" key="8">
    <source>
        <dbReference type="RuleBase" id="RU000477"/>
    </source>
</evidence>
<evidence type="ECO:0000256" key="3">
    <source>
        <dbReference type="ARBA" id="ARBA00022692"/>
    </source>
</evidence>
<evidence type="ECO:0000313" key="10">
    <source>
        <dbReference type="EMBL" id="EME39489.1"/>
    </source>
</evidence>
<comment type="catalytic activity">
    <reaction evidence="7">
        <text>H2O(in) = H2O(out)</text>
        <dbReference type="Rhea" id="RHEA:29667"/>
        <dbReference type="ChEBI" id="CHEBI:15377"/>
    </reaction>
</comment>
<name>M2Y2G4_DOTSN</name>
<evidence type="ECO:0000256" key="4">
    <source>
        <dbReference type="ARBA" id="ARBA00022737"/>
    </source>
</evidence>
<dbReference type="InterPro" id="IPR023271">
    <property type="entry name" value="Aquaporin-like"/>
</dbReference>
<feature type="transmembrane region" description="Helical" evidence="9">
    <location>
        <begin position="161"/>
        <end position="184"/>
    </location>
</feature>
<sequence>MRNHLVAPPGEFVGTFLFLFFAFLGYSVSVTSAPNYAADGSNSNQTVIYTSLSYGLPLLVTAWDLFRISGGLSNPAVTPGLVVTGQLPRIRGVIFFPVQLLGGVCAAAVASAIIPGDIAVTQTTLGNGVSVMQGLFLEVLFTSLLVLTILMLAVNKSKATFIIPIGIGMALFVTQISGVCYIGNSLNTARSFGPCVATAKFQGYHCIYWVGPFLGAFFSGGYWHFVKFFNYEEANPS</sequence>
<feature type="transmembrane region" description="Helical" evidence="9">
    <location>
        <begin position="207"/>
        <end position="225"/>
    </location>
</feature>
<dbReference type="GO" id="GO:0005886">
    <property type="term" value="C:plasma membrane"/>
    <property type="evidence" value="ECO:0007669"/>
    <property type="project" value="TreeGrafter"/>
</dbReference>
<keyword evidence="5 9" id="KW-1133">Transmembrane helix</keyword>
<evidence type="ECO:0000256" key="7">
    <source>
        <dbReference type="ARBA" id="ARBA00034651"/>
    </source>
</evidence>
<feature type="transmembrane region" description="Helical" evidence="9">
    <location>
        <begin position="93"/>
        <end position="114"/>
    </location>
</feature>
<keyword evidence="3 8" id="KW-0812">Transmembrane</keyword>
<feature type="transmembrane region" description="Helical" evidence="9">
    <location>
        <begin position="134"/>
        <end position="154"/>
    </location>
</feature>
<dbReference type="PANTHER" id="PTHR19139">
    <property type="entry name" value="AQUAPORIN TRANSPORTER"/>
    <property type="match status" value="1"/>
</dbReference>
<dbReference type="SUPFAM" id="SSF81338">
    <property type="entry name" value="Aquaporin-like"/>
    <property type="match status" value="1"/>
</dbReference>
<dbReference type="eggNOG" id="KOG0223">
    <property type="taxonomic scope" value="Eukaryota"/>
</dbReference>
<evidence type="ECO:0000256" key="1">
    <source>
        <dbReference type="ARBA" id="ARBA00004141"/>
    </source>
</evidence>
<keyword evidence="11" id="KW-1185">Reference proteome</keyword>
<evidence type="ECO:0000256" key="6">
    <source>
        <dbReference type="ARBA" id="ARBA00023136"/>
    </source>
</evidence>
<dbReference type="OMA" id="FWVGPIS"/>
<protein>
    <submittedName>
        <fullName evidence="10">Aquaporin-like protein</fullName>
    </submittedName>
</protein>
<dbReference type="PANTHER" id="PTHR19139:SF283">
    <property type="entry name" value="AQUAPORIN"/>
    <property type="match status" value="1"/>
</dbReference>
<comment type="subcellular location">
    <subcellularLocation>
        <location evidence="1">Membrane</location>
        <topology evidence="1">Multi-pass membrane protein</topology>
    </subcellularLocation>
</comment>
<proteinExistence type="inferred from homology"/>
<organism evidence="10 11">
    <name type="scientific">Dothistroma septosporum (strain NZE10 / CBS 128990)</name>
    <name type="common">Red band needle blight fungus</name>
    <name type="synonym">Mycosphaerella pini</name>
    <dbReference type="NCBI Taxonomy" id="675120"/>
    <lineage>
        <taxon>Eukaryota</taxon>
        <taxon>Fungi</taxon>
        <taxon>Dikarya</taxon>
        <taxon>Ascomycota</taxon>
        <taxon>Pezizomycotina</taxon>
        <taxon>Dothideomycetes</taxon>
        <taxon>Dothideomycetidae</taxon>
        <taxon>Mycosphaerellales</taxon>
        <taxon>Mycosphaerellaceae</taxon>
        <taxon>Dothistroma</taxon>
    </lineage>
</organism>
<gene>
    <name evidence="10" type="primary">aqp1</name>
    <name evidence="10" type="ORF">DOTSEDRAFT_180051</name>
</gene>
<dbReference type="PRINTS" id="PR00783">
    <property type="entry name" value="MINTRINSICP"/>
</dbReference>
<dbReference type="EMBL" id="KB446545">
    <property type="protein sequence ID" value="EME39489.1"/>
    <property type="molecule type" value="Genomic_DNA"/>
</dbReference>
<dbReference type="GO" id="GO:0015250">
    <property type="term" value="F:water channel activity"/>
    <property type="evidence" value="ECO:0007669"/>
    <property type="project" value="TreeGrafter"/>
</dbReference>
<reference evidence="10 11" key="2">
    <citation type="journal article" date="2012" name="PLoS Pathog.">
        <title>Diverse lifestyles and strategies of plant pathogenesis encoded in the genomes of eighteen Dothideomycetes fungi.</title>
        <authorList>
            <person name="Ohm R.A."/>
            <person name="Feau N."/>
            <person name="Henrissat B."/>
            <person name="Schoch C.L."/>
            <person name="Horwitz B.A."/>
            <person name="Barry K.W."/>
            <person name="Condon B.J."/>
            <person name="Copeland A.C."/>
            <person name="Dhillon B."/>
            <person name="Glaser F."/>
            <person name="Hesse C.N."/>
            <person name="Kosti I."/>
            <person name="LaButti K."/>
            <person name="Lindquist E.A."/>
            <person name="Lucas S."/>
            <person name="Salamov A.A."/>
            <person name="Bradshaw R.E."/>
            <person name="Ciuffetti L."/>
            <person name="Hamelin R.C."/>
            <person name="Kema G.H.J."/>
            <person name="Lawrence C."/>
            <person name="Scott J.A."/>
            <person name="Spatafora J.W."/>
            <person name="Turgeon B.G."/>
            <person name="de Wit P.J.G.M."/>
            <person name="Zhong S."/>
            <person name="Goodwin S.B."/>
            <person name="Grigoriev I.V."/>
        </authorList>
    </citation>
    <scope>NUCLEOTIDE SEQUENCE [LARGE SCALE GENOMIC DNA]</scope>
    <source>
        <strain evidence="11">NZE10 / CBS 128990</strain>
    </source>
</reference>
<reference evidence="11" key="1">
    <citation type="journal article" date="2012" name="PLoS Genet.">
        <title>The genomes of the fungal plant pathogens Cladosporium fulvum and Dothistroma septosporum reveal adaptation to different hosts and lifestyles but also signatures of common ancestry.</title>
        <authorList>
            <person name="de Wit P.J.G.M."/>
            <person name="van der Burgt A."/>
            <person name="Oekmen B."/>
            <person name="Stergiopoulos I."/>
            <person name="Abd-Elsalam K.A."/>
            <person name="Aerts A.L."/>
            <person name="Bahkali A.H."/>
            <person name="Beenen H.G."/>
            <person name="Chettri P."/>
            <person name="Cox M.P."/>
            <person name="Datema E."/>
            <person name="de Vries R.P."/>
            <person name="Dhillon B."/>
            <person name="Ganley A.R."/>
            <person name="Griffiths S.A."/>
            <person name="Guo Y."/>
            <person name="Hamelin R.C."/>
            <person name="Henrissat B."/>
            <person name="Kabir M.S."/>
            <person name="Jashni M.K."/>
            <person name="Kema G."/>
            <person name="Klaubauf S."/>
            <person name="Lapidus A."/>
            <person name="Levasseur A."/>
            <person name="Lindquist E."/>
            <person name="Mehrabi R."/>
            <person name="Ohm R.A."/>
            <person name="Owen T.J."/>
            <person name="Salamov A."/>
            <person name="Schwelm A."/>
            <person name="Schijlen E."/>
            <person name="Sun H."/>
            <person name="van den Burg H.A."/>
            <person name="van Ham R.C.H.J."/>
            <person name="Zhang S."/>
            <person name="Goodwin S.B."/>
            <person name="Grigoriev I.V."/>
            <person name="Collemare J."/>
            <person name="Bradshaw R.E."/>
        </authorList>
    </citation>
    <scope>NUCLEOTIDE SEQUENCE [LARGE SCALE GENOMIC DNA]</scope>
    <source>
        <strain evidence="11">NZE10 / CBS 128990</strain>
    </source>
</reference>
<keyword evidence="8" id="KW-0813">Transport</keyword>
<dbReference type="OrthoDB" id="3222at2759"/>
<evidence type="ECO:0000256" key="2">
    <source>
        <dbReference type="ARBA" id="ARBA00006175"/>
    </source>
</evidence>
<dbReference type="Pfam" id="PF00230">
    <property type="entry name" value="MIP"/>
    <property type="match status" value="1"/>
</dbReference>
<keyword evidence="4" id="KW-0677">Repeat</keyword>